<dbReference type="Proteomes" id="UP000199034">
    <property type="component" value="Unassembled WGS sequence"/>
</dbReference>
<keyword evidence="5" id="KW-1185">Reference proteome</keyword>
<keyword evidence="2" id="KW-0732">Signal</keyword>
<name>A0A1G6YIG0_9ACTN</name>
<feature type="signal peptide" evidence="2">
    <location>
        <begin position="1"/>
        <end position="20"/>
    </location>
</feature>
<proteinExistence type="predicted"/>
<dbReference type="Gene3D" id="1.10.10.10">
    <property type="entry name" value="Winged helix-like DNA-binding domain superfamily/Winged helix DNA-binding domain"/>
    <property type="match status" value="2"/>
</dbReference>
<evidence type="ECO:0000313" key="5">
    <source>
        <dbReference type="Proteomes" id="UP000199034"/>
    </source>
</evidence>
<organism evidence="4 5">
    <name type="scientific">Nocardioides lianchengensis</name>
    <dbReference type="NCBI Taxonomy" id="1045774"/>
    <lineage>
        <taxon>Bacteria</taxon>
        <taxon>Bacillati</taxon>
        <taxon>Actinomycetota</taxon>
        <taxon>Actinomycetes</taxon>
        <taxon>Propionibacteriales</taxon>
        <taxon>Nocardioidaceae</taxon>
        <taxon>Nocardioides</taxon>
    </lineage>
</organism>
<accession>A0A1G6YIG0</accession>
<feature type="domain" description="Putative host cell surface-exposed lipoprotein Ltp-like HTH region" evidence="3">
    <location>
        <begin position="60"/>
        <end position="100"/>
    </location>
</feature>
<protein>
    <submittedName>
        <fullName evidence="4">Host cell surface-exposed lipoprotein</fullName>
    </submittedName>
</protein>
<evidence type="ECO:0000313" key="4">
    <source>
        <dbReference type="EMBL" id="SDD90092.1"/>
    </source>
</evidence>
<feature type="region of interest" description="Disordered" evidence="1">
    <location>
        <begin position="27"/>
        <end position="64"/>
    </location>
</feature>
<feature type="compositionally biased region" description="Basic and acidic residues" evidence="1">
    <location>
        <begin position="39"/>
        <end position="64"/>
    </location>
</feature>
<feature type="domain" description="Putative host cell surface-exposed lipoprotein Ltp-like HTH region" evidence="3">
    <location>
        <begin position="105"/>
        <end position="147"/>
    </location>
</feature>
<dbReference type="PROSITE" id="PS51257">
    <property type="entry name" value="PROKAR_LIPOPROTEIN"/>
    <property type="match status" value="1"/>
</dbReference>
<dbReference type="InterPro" id="IPR011434">
    <property type="entry name" value="Ltp-like_HTH"/>
</dbReference>
<dbReference type="RefSeq" id="WP_090860081.1">
    <property type="nucleotide sequence ID" value="NZ_FMZM01000012.1"/>
</dbReference>
<evidence type="ECO:0000256" key="2">
    <source>
        <dbReference type="SAM" id="SignalP"/>
    </source>
</evidence>
<reference evidence="4 5" key="1">
    <citation type="submission" date="2016-10" db="EMBL/GenBank/DDBJ databases">
        <authorList>
            <person name="de Groot N.N."/>
        </authorList>
    </citation>
    <scope>NUCLEOTIDE SEQUENCE [LARGE SCALE GENOMIC DNA]</scope>
    <source>
        <strain evidence="4 5">CGMCC 4.6858</strain>
    </source>
</reference>
<dbReference type="InterPro" id="IPR036388">
    <property type="entry name" value="WH-like_DNA-bd_sf"/>
</dbReference>
<keyword evidence="4" id="KW-0449">Lipoprotein</keyword>
<dbReference type="OrthoDB" id="2004788at2"/>
<evidence type="ECO:0000256" key="1">
    <source>
        <dbReference type="SAM" id="MobiDB-lite"/>
    </source>
</evidence>
<dbReference type="Pfam" id="PF07553">
    <property type="entry name" value="Lipoprotein_Ltp"/>
    <property type="match status" value="2"/>
</dbReference>
<dbReference type="EMBL" id="FMZM01000012">
    <property type="protein sequence ID" value="SDD90092.1"/>
    <property type="molecule type" value="Genomic_DNA"/>
</dbReference>
<sequence length="151" mass="16202">MRTTFGALALATTLSLGVTACEIPEDDSATAADSAEVNTKAEKPAKEKKKSDKPKETKGQENARRAAESYLDLSAFSRSGLIKQLKFEGYSAADAKYGVDAQKANWKKQAAASGENYLSMSSFSRSGLIDQLVFEGFSQKQAEYGADQNGL</sequence>
<gene>
    <name evidence="4" type="ORF">SAMN05421872_11259</name>
</gene>
<feature type="chain" id="PRO_5039256673" evidence="2">
    <location>
        <begin position="21"/>
        <end position="151"/>
    </location>
</feature>
<dbReference type="AlphaFoldDB" id="A0A1G6YIG0"/>
<evidence type="ECO:0000259" key="3">
    <source>
        <dbReference type="Pfam" id="PF07553"/>
    </source>
</evidence>